<keyword evidence="2" id="KW-0812">Transmembrane</keyword>
<feature type="transmembrane region" description="Helical" evidence="2">
    <location>
        <begin position="32"/>
        <end position="53"/>
    </location>
</feature>
<dbReference type="EMBL" id="LN679108">
    <property type="protein sequence ID" value="CEL63827.1"/>
    <property type="molecule type" value="Genomic_DNA"/>
</dbReference>
<protein>
    <recommendedName>
        <fullName evidence="5">V-type ATPase assembly factor PKR1</fullName>
    </recommendedName>
</protein>
<evidence type="ECO:0000256" key="2">
    <source>
        <dbReference type="SAM" id="Phobius"/>
    </source>
</evidence>
<dbReference type="Proteomes" id="UP000059188">
    <property type="component" value="Unassembled WGS sequence"/>
</dbReference>
<dbReference type="PANTHER" id="PTHR28251:SF1">
    <property type="entry name" value="V-TYPE ATPASE ASSEMBLY FACTOR PKR1"/>
    <property type="match status" value="1"/>
</dbReference>
<evidence type="ECO:0000256" key="1">
    <source>
        <dbReference type="SAM" id="MobiDB-lite"/>
    </source>
</evidence>
<proteinExistence type="predicted"/>
<evidence type="ECO:0008006" key="5">
    <source>
        <dbReference type="Google" id="ProtNLM"/>
    </source>
</evidence>
<dbReference type="OrthoDB" id="9626941at2759"/>
<feature type="region of interest" description="Disordered" evidence="1">
    <location>
        <begin position="90"/>
        <end position="111"/>
    </location>
</feature>
<evidence type="ECO:0000313" key="3">
    <source>
        <dbReference type="EMBL" id="CEL63827.1"/>
    </source>
</evidence>
<sequence>MSTQPETETNAESAIPAIFSEILKPGSSRHPVFLMIVDGALALLLSVLLSLLYLTKGNVHVIILIIIELCLWGSIKWFLQELKKVHAQEQERAAVATPDQDSNQTENKKDQ</sequence>
<organism evidence="3 4">
    <name type="scientific">Thanatephorus cucumeris (strain AG1-IB / isolate 7/3/14)</name>
    <name type="common">Lettuce bottom rot fungus</name>
    <name type="synonym">Rhizoctonia solani</name>
    <dbReference type="NCBI Taxonomy" id="1108050"/>
    <lineage>
        <taxon>Eukaryota</taxon>
        <taxon>Fungi</taxon>
        <taxon>Dikarya</taxon>
        <taxon>Basidiomycota</taxon>
        <taxon>Agaricomycotina</taxon>
        <taxon>Agaricomycetes</taxon>
        <taxon>Cantharellales</taxon>
        <taxon>Ceratobasidiaceae</taxon>
        <taxon>Rhizoctonia</taxon>
        <taxon>Rhizoctonia solani AG-1</taxon>
    </lineage>
</organism>
<dbReference type="InterPro" id="IPR013945">
    <property type="entry name" value="Pkr1"/>
</dbReference>
<name>A0A0B7G5R6_THACB</name>
<gene>
    <name evidence="3" type="ORF">RSOLAG1IB_05591</name>
</gene>
<accession>A0A0B7G5R6</accession>
<evidence type="ECO:0000313" key="4">
    <source>
        <dbReference type="Proteomes" id="UP000059188"/>
    </source>
</evidence>
<keyword evidence="2" id="KW-0472">Membrane</keyword>
<dbReference type="Pfam" id="PF08636">
    <property type="entry name" value="Pkr1"/>
    <property type="match status" value="1"/>
</dbReference>
<reference evidence="3 4" key="1">
    <citation type="submission" date="2014-11" db="EMBL/GenBank/DDBJ databases">
        <authorList>
            <person name="Wibberg Daniel"/>
        </authorList>
    </citation>
    <scope>NUCLEOTIDE SEQUENCE [LARGE SCALE GENOMIC DNA]</scope>
    <source>
        <strain evidence="3">Rhizoctonia solani AG1-IB 7/3/14</strain>
    </source>
</reference>
<keyword evidence="2" id="KW-1133">Transmembrane helix</keyword>
<dbReference type="GO" id="GO:0070072">
    <property type="term" value="P:vacuolar proton-transporting V-type ATPase complex assembly"/>
    <property type="evidence" value="ECO:0007669"/>
    <property type="project" value="InterPro"/>
</dbReference>
<dbReference type="PANTHER" id="PTHR28251">
    <property type="entry name" value="V-TYPE ATPASE ASSEMBLY FACTOR PKR1"/>
    <property type="match status" value="1"/>
</dbReference>
<dbReference type="AlphaFoldDB" id="A0A0B7G5R6"/>
<dbReference type="GO" id="GO:0005789">
    <property type="term" value="C:endoplasmic reticulum membrane"/>
    <property type="evidence" value="ECO:0007669"/>
    <property type="project" value="TreeGrafter"/>
</dbReference>
<keyword evidence="4" id="KW-1185">Reference proteome</keyword>
<feature type="transmembrane region" description="Helical" evidence="2">
    <location>
        <begin position="59"/>
        <end position="79"/>
    </location>
</feature>